<feature type="compositionally biased region" description="Polar residues" evidence="1">
    <location>
        <begin position="54"/>
        <end position="65"/>
    </location>
</feature>
<feature type="transmembrane region" description="Helical" evidence="2">
    <location>
        <begin position="110"/>
        <end position="131"/>
    </location>
</feature>
<proteinExistence type="predicted"/>
<organism evidence="3 4">
    <name type="scientific">Armillaria borealis</name>
    <dbReference type="NCBI Taxonomy" id="47425"/>
    <lineage>
        <taxon>Eukaryota</taxon>
        <taxon>Fungi</taxon>
        <taxon>Dikarya</taxon>
        <taxon>Basidiomycota</taxon>
        <taxon>Agaricomycotina</taxon>
        <taxon>Agaricomycetes</taxon>
        <taxon>Agaricomycetidae</taxon>
        <taxon>Agaricales</taxon>
        <taxon>Marasmiineae</taxon>
        <taxon>Physalacriaceae</taxon>
        <taxon>Armillaria</taxon>
    </lineage>
</organism>
<feature type="compositionally biased region" description="Low complexity" evidence="1">
    <location>
        <begin position="1"/>
        <end position="12"/>
    </location>
</feature>
<evidence type="ECO:0000256" key="1">
    <source>
        <dbReference type="SAM" id="MobiDB-lite"/>
    </source>
</evidence>
<name>A0AA39K5U6_9AGAR</name>
<reference evidence="3" key="1">
    <citation type="submission" date="2023-06" db="EMBL/GenBank/DDBJ databases">
        <authorList>
            <consortium name="Lawrence Berkeley National Laboratory"/>
            <person name="Ahrendt S."/>
            <person name="Sahu N."/>
            <person name="Indic B."/>
            <person name="Wong-Bajracharya J."/>
            <person name="Merenyi Z."/>
            <person name="Ke H.-M."/>
            <person name="Monk M."/>
            <person name="Kocsube S."/>
            <person name="Drula E."/>
            <person name="Lipzen A."/>
            <person name="Balint B."/>
            <person name="Henrissat B."/>
            <person name="Andreopoulos B."/>
            <person name="Martin F.M."/>
            <person name="Harder C.B."/>
            <person name="Rigling D."/>
            <person name="Ford K.L."/>
            <person name="Foster G.D."/>
            <person name="Pangilinan J."/>
            <person name="Papanicolaou A."/>
            <person name="Barry K."/>
            <person name="LaButti K."/>
            <person name="Viragh M."/>
            <person name="Koriabine M."/>
            <person name="Yan M."/>
            <person name="Riley R."/>
            <person name="Champramary S."/>
            <person name="Plett K.L."/>
            <person name="Tsai I.J."/>
            <person name="Slot J."/>
            <person name="Sipos G."/>
            <person name="Plett J."/>
            <person name="Nagy L.G."/>
            <person name="Grigoriev I.V."/>
        </authorList>
    </citation>
    <scope>NUCLEOTIDE SEQUENCE</scope>
    <source>
        <strain evidence="3">FPL87.14</strain>
    </source>
</reference>
<feature type="compositionally biased region" description="Polar residues" evidence="1">
    <location>
        <begin position="29"/>
        <end position="38"/>
    </location>
</feature>
<feature type="transmembrane region" description="Helical" evidence="2">
    <location>
        <begin position="143"/>
        <end position="161"/>
    </location>
</feature>
<evidence type="ECO:0000313" key="3">
    <source>
        <dbReference type="EMBL" id="KAK0455107.1"/>
    </source>
</evidence>
<keyword evidence="2" id="KW-0812">Transmembrane</keyword>
<accession>A0AA39K5U6</accession>
<dbReference type="Proteomes" id="UP001175226">
    <property type="component" value="Unassembled WGS sequence"/>
</dbReference>
<evidence type="ECO:0000313" key="4">
    <source>
        <dbReference type="Proteomes" id="UP001175226"/>
    </source>
</evidence>
<dbReference type="AlphaFoldDB" id="A0AA39K5U6"/>
<sequence length="258" mass="27729">MSSNNSSYASAAKRAVDDNHPDPLPDTGLLNTTPSSANPVVDDTAKVNLVPSDFKSNPITATSANAPPPPPPDSDLSFNKKRSNRHLREVKQEGYYLWDVAKDYLLRPGVAGGIIGIVNVGILAGAARSFYTQPHLRRDTKAISAAVAASIALLSVEGFAVEKYSKTPKGQEEARRAKEEGSLIYRHLREQILRPGVLGGLLGIVNAGILGTVGYFSYINWDKPTWDRRVVSAVSVGILALWSGEGVVAESIRSSKHQ</sequence>
<feature type="region of interest" description="Disordered" evidence="1">
    <location>
        <begin position="1"/>
        <end position="79"/>
    </location>
</feature>
<evidence type="ECO:0000256" key="2">
    <source>
        <dbReference type="SAM" id="Phobius"/>
    </source>
</evidence>
<keyword evidence="4" id="KW-1185">Reference proteome</keyword>
<protein>
    <submittedName>
        <fullName evidence="3">Uncharacterized protein</fullName>
    </submittedName>
</protein>
<keyword evidence="2" id="KW-1133">Transmembrane helix</keyword>
<feature type="transmembrane region" description="Helical" evidence="2">
    <location>
        <begin position="196"/>
        <end position="218"/>
    </location>
</feature>
<gene>
    <name evidence="3" type="ORF">EV421DRAFT_1761335</name>
</gene>
<dbReference type="EMBL" id="JAUEPT010000002">
    <property type="protein sequence ID" value="KAK0455107.1"/>
    <property type="molecule type" value="Genomic_DNA"/>
</dbReference>
<feature type="compositionally biased region" description="Basic and acidic residues" evidence="1">
    <location>
        <begin position="14"/>
        <end position="23"/>
    </location>
</feature>
<comment type="caution">
    <text evidence="3">The sequence shown here is derived from an EMBL/GenBank/DDBJ whole genome shotgun (WGS) entry which is preliminary data.</text>
</comment>
<keyword evidence="2" id="KW-0472">Membrane</keyword>